<evidence type="ECO:0000313" key="4">
    <source>
        <dbReference type="EMBL" id="KAG0499111.1"/>
    </source>
</evidence>
<name>A0A835S338_VANPL</name>
<dbReference type="PANTHER" id="PTHR31928">
    <property type="entry name" value="EXPRESSED PROTEIN"/>
    <property type="match status" value="1"/>
</dbReference>
<dbReference type="PANTHER" id="PTHR31928:SF6">
    <property type="entry name" value="DUF936 DOMAIN-CONTAINING PROTEIN"/>
    <property type="match status" value="1"/>
</dbReference>
<gene>
    <name evidence="4" type="ORF">HPP92_003802</name>
</gene>
<feature type="compositionally biased region" description="Basic and acidic residues" evidence="1">
    <location>
        <begin position="128"/>
        <end position="148"/>
    </location>
</feature>
<dbReference type="EMBL" id="JADCNL010000001">
    <property type="protein sequence ID" value="KAG0499111.1"/>
    <property type="molecule type" value="Genomic_DNA"/>
</dbReference>
<protein>
    <submittedName>
        <fullName evidence="4">Uncharacterized protein</fullName>
    </submittedName>
</protein>
<evidence type="ECO:0000259" key="3">
    <source>
        <dbReference type="Pfam" id="PF21647"/>
    </source>
</evidence>
<dbReference type="OrthoDB" id="774375at2759"/>
<feature type="domain" description="DUF6857" evidence="3">
    <location>
        <begin position="270"/>
        <end position="355"/>
    </location>
</feature>
<accession>A0A835S338</accession>
<reference evidence="4 5" key="1">
    <citation type="journal article" date="2020" name="Nat. Food">
        <title>A phased Vanilla planifolia genome enables genetic improvement of flavour and production.</title>
        <authorList>
            <person name="Hasing T."/>
            <person name="Tang H."/>
            <person name="Brym M."/>
            <person name="Khazi F."/>
            <person name="Huang T."/>
            <person name="Chambers A.H."/>
        </authorList>
    </citation>
    <scope>NUCLEOTIDE SEQUENCE [LARGE SCALE GENOMIC DNA]</scope>
    <source>
        <tissue evidence="4">Leaf</tissue>
    </source>
</reference>
<dbReference type="AlphaFoldDB" id="A0A835S338"/>
<dbReference type="InterPro" id="IPR048297">
    <property type="entry name" value="DUF936_dom_pln"/>
</dbReference>
<proteinExistence type="predicted"/>
<evidence type="ECO:0000256" key="1">
    <source>
        <dbReference type="SAM" id="MobiDB-lite"/>
    </source>
</evidence>
<organism evidence="4 5">
    <name type="scientific">Vanilla planifolia</name>
    <name type="common">Vanilla</name>
    <dbReference type="NCBI Taxonomy" id="51239"/>
    <lineage>
        <taxon>Eukaryota</taxon>
        <taxon>Viridiplantae</taxon>
        <taxon>Streptophyta</taxon>
        <taxon>Embryophyta</taxon>
        <taxon>Tracheophyta</taxon>
        <taxon>Spermatophyta</taxon>
        <taxon>Magnoliopsida</taxon>
        <taxon>Liliopsida</taxon>
        <taxon>Asparagales</taxon>
        <taxon>Orchidaceae</taxon>
        <taxon>Vanilloideae</taxon>
        <taxon>Vanilleae</taxon>
        <taxon>Vanilla</taxon>
    </lineage>
</organism>
<feature type="region of interest" description="Disordered" evidence="1">
    <location>
        <begin position="128"/>
        <end position="150"/>
    </location>
</feature>
<dbReference type="InterPro" id="IPR010341">
    <property type="entry name" value="DUF936_pln"/>
</dbReference>
<evidence type="ECO:0000313" key="5">
    <source>
        <dbReference type="Proteomes" id="UP000636800"/>
    </source>
</evidence>
<dbReference type="InterPro" id="IPR049172">
    <property type="entry name" value="DUF6857_pln"/>
</dbReference>
<evidence type="ECO:0000259" key="2">
    <source>
        <dbReference type="Pfam" id="PF06075"/>
    </source>
</evidence>
<dbReference type="Proteomes" id="UP000636800">
    <property type="component" value="Chromosome 1"/>
</dbReference>
<sequence>MAVLAPGVLLKLLDGMKAGNTKPVGNHRNAILQVTDIVPADLDEKDLLPKHGFYIKVSDSSRSIYVTLPINQDDLVLSNKIQLGQFIYVDRLEPGSPVPIIVGVKPLPGRHPLMGTPEPIVRDKINVENSDLKGEKNPRRRGSWESEQKAALAPPCSPLIVKPTILNFDESTPVRSAGSFGKEGRLRSSVSGVLLSKMAELKDSGSSLMRKSCALSKLPKGGRVLEKGSKISKSPFSMEKSFFCASSTARFARTSETCESRTVGSHCLVMPAKLSLLNKEAMKNKEVAQKIALQALRDASALENVVRVLGMFSDLVNTAKPDSPATCFDQYLSFHEEILQVVNDMEKIEAATSISMESQVDPVIEKLKENKEPSILREMPNILYSSQRKVPELQPNNVRQHSVLSTQKDCTSTEAPDPVLGAVRIQLPFCLNSSIKLAKEVQSEAGNWFMSFLKQLWIQE</sequence>
<comment type="caution">
    <text evidence="4">The sequence shown here is derived from an EMBL/GenBank/DDBJ whole genome shotgun (WGS) entry which is preliminary data.</text>
</comment>
<feature type="domain" description="DUF936" evidence="2">
    <location>
        <begin position="4"/>
        <end position="121"/>
    </location>
</feature>
<dbReference type="Pfam" id="PF06075">
    <property type="entry name" value="DUF936"/>
    <property type="match status" value="1"/>
</dbReference>
<keyword evidence="5" id="KW-1185">Reference proteome</keyword>
<dbReference type="Pfam" id="PF21647">
    <property type="entry name" value="DUF6857"/>
    <property type="match status" value="1"/>
</dbReference>